<dbReference type="InterPro" id="IPR029063">
    <property type="entry name" value="SAM-dependent_MTases_sf"/>
</dbReference>
<comment type="caution">
    <text evidence="1">The sequence shown here is derived from an EMBL/GenBank/DDBJ whole genome shotgun (WGS) entry which is preliminary data.</text>
</comment>
<sequence>MNRCTQPGCAGGIDADGFCDVCDPESILADPDLTAILDLDRPVGVLLFSVLHCVSDDDLVR</sequence>
<dbReference type="EMBL" id="JAAXPI010000065">
    <property type="protein sequence ID" value="NKZ07922.1"/>
    <property type="molecule type" value="Genomic_DNA"/>
</dbReference>
<dbReference type="Gene3D" id="3.40.50.150">
    <property type="entry name" value="Vaccinia Virus protein VP39"/>
    <property type="match status" value="1"/>
</dbReference>
<dbReference type="AlphaFoldDB" id="A0A846Z9Q4"/>
<feature type="non-terminal residue" evidence="1">
    <location>
        <position position="61"/>
    </location>
</feature>
<evidence type="ECO:0000313" key="2">
    <source>
        <dbReference type="Proteomes" id="UP000579250"/>
    </source>
</evidence>
<organism evidence="1 2">
    <name type="scientific">Actinomadura latina</name>
    <dbReference type="NCBI Taxonomy" id="163603"/>
    <lineage>
        <taxon>Bacteria</taxon>
        <taxon>Bacillati</taxon>
        <taxon>Actinomycetota</taxon>
        <taxon>Actinomycetes</taxon>
        <taxon>Streptosporangiales</taxon>
        <taxon>Thermomonosporaceae</taxon>
        <taxon>Actinomadura</taxon>
    </lineage>
</organism>
<evidence type="ECO:0000313" key="1">
    <source>
        <dbReference type="EMBL" id="NKZ07922.1"/>
    </source>
</evidence>
<dbReference type="Proteomes" id="UP000579250">
    <property type="component" value="Unassembled WGS sequence"/>
</dbReference>
<dbReference type="InterPro" id="IPR006764">
    <property type="entry name" value="SAM_dep_MeTrfase_SAV2177_type"/>
</dbReference>
<reference evidence="1 2" key="1">
    <citation type="submission" date="2020-04" db="EMBL/GenBank/DDBJ databases">
        <title>MicrobeNet Type strains.</title>
        <authorList>
            <person name="Nicholson A.C."/>
        </authorList>
    </citation>
    <scope>NUCLEOTIDE SEQUENCE [LARGE SCALE GENOMIC DNA]</scope>
    <source>
        <strain evidence="1 2">ATCC BAA-277</strain>
    </source>
</reference>
<gene>
    <name evidence="1" type="ORF">HGB48_29960</name>
</gene>
<dbReference type="Pfam" id="PF04672">
    <property type="entry name" value="Methyltransf_19"/>
    <property type="match status" value="1"/>
</dbReference>
<protein>
    <submittedName>
        <fullName evidence="1">Uncharacterized protein</fullName>
    </submittedName>
</protein>
<accession>A0A846Z9Q4</accession>
<name>A0A846Z9Q4_9ACTN</name>
<keyword evidence="2" id="KW-1185">Reference proteome</keyword>
<dbReference type="RefSeq" id="WP_210748587.1">
    <property type="nucleotide sequence ID" value="NZ_JAAXPI010000065.1"/>
</dbReference>
<proteinExistence type="predicted"/>